<dbReference type="OrthoDB" id="136948at2"/>
<reference evidence="2 3" key="1">
    <citation type="submission" date="2018-12" db="EMBL/GenBank/DDBJ databases">
        <title>Sequencing of bacterial isolates from soil warming experiment in Harvard Forest, Massachusetts, USA.</title>
        <authorList>
            <person name="Deangelis K."/>
        </authorList>
    </citation>
    <scope>NUCLEOTIDE SEQUENCE [LARGE SCALE GENOMIC DNA]</scope>
    <source>
        <strain evidence="2 3">EB153</strain>
    </source>
</reference>
<feature type="transmembrane region" description="Helical" evidence="1">
    <location>
        <begin position="541"/>
        <end position="566"/>
    </location>
</feature>
<organism evidence="2 3">
    <name type="scientific">Edaphobacter aggregans</name>
    <dbReference type="NCBI Taxonomy" id="570835"/>
    <lineage>
        <taxon>Bacteria</taxon>
        <taxon>Pseudomonadati</taxon>
        <taxon>Acidobacteriota</taxon>
        <taxon>Terriglobia</taxon>
        <taxon>Terriglobales</taxon>
        <taxon>Acidobacteriaceae</taxon>
        <taxon>Edaphobacter</taxon>
    </lineage>
</organism>
<dbReference type="Proteomes" id="UP000269669">
    <property type="component" value="Unassembled WGS sequence"/>
</dbReference>
<keyword evidence="1" id="KW-0472">Membrane</keyword>
<keyword evidence="1" id="KW-1133">Transmembrane helix</keyword>
<evidence type="ECO:0000313" key="2">
    <source>
        <dbReference type="EMBL" id="RSL17987.1"/>
    </source>
</evidence>
<protein>
    <submittedName>
        <fullName evidence="2">Uncharacterized protein</fullName>
    </submittedName>
</protein>
<dbReference type="AlphaFoldDB" id="A0A3R9P092"/>
<dbReference type="EMBL" id="RSDW01000001">
    <property type="protein sequence ID" value="RSL17987.1"/>
    <property type="molecule type" value="Genomic_DNA"/>
</dbReference>
<evidence type="ECO:0000256" key="1">
    <source>
        <dbReference type="SAM" id="Phobius"/>
    </source>
</evidence>
<keyword evidence="3" id="KW-1185">Reference proteome</keyword>
<gene>
    <name evidence="2" type="ORF">EDE15_3540</name>
</gene>
<keyword evidence="1" id="KW-0812">Transmembrane</keyword>
<accession>A0A3R9P092</accession>
<comment type="caution">
    <text evidence="2">The sequence shown here is derived from an EMBL/GenBank/DDBJ whole genome shotgun (WGS) entry which is preliminary data.</text>
</comment>
<name>A0A3R9P092_9BACT</name>
<dbReference type="RefSeq" id="WP_125486403.1">
    <property type="nucleotide sequence ID" value="NZ_RSDW01000001.1"/>
</dbReference>
<sequence length="584" mass="62115">MSTQIQWLAPSPLWSPLTSGSDKTAFRSPSLLRFSSDTFMTDLQTLLAQTPAGLANLVAQPETWRSPAVGLATTTSASTSSAASNADQTPTTLKLFQPVHARFYLVAASLVCRLPGLPDHTVKANQGEKTNFVLRRVQPISTTVNPAVTPFNEQTYSEFAWIPGTTPPGWVLTSGNSIAPGEDKLPLFATTFGSNGTRRRMLAGLIPTGRKQTYVSGVALAQTAGQVAPPTADDPRAIDFQRQVLDPWADLVGWATNLTDVNPGQGSPPSADVIAAAQGSAFILIDFANYLSSNLPVVWTAVQNASGSTLSGAQAALYNAMSATMGDAMDANTYTLAQAIALAKNFDSVFEGEVLPLPTAPPQPLPPSYPGPLLTDLSDPQFANLIGRASDQDPLSQRLILTLVQAALNQVGPAPLSAVPAPTNNPQNPQGDDWYIVRCVYDRPQCAVLSLPAVPIMSPASQVFQLASYFDPDAPARRIQVALPIDTTAATLRKYDKGVAFMISDQLNRQMQRATGLQALINGQVGSPGGFSLGMVCSFSIPIITICAMIVLFIFVILLNIVFFWLPFLKICFPLPSLSAKGGD</sequence>
<evidence type="ECO:0000313" key="3">
    <source>
        <dbReference type="Proteomes" id="UP000269669"/>
    </source>
</evidence>
<proteinExistence type="predicted"/>